<evidence type="ECO:0000313" key="2">
    <source>
        <dbReference type="Proteomes" id="UP000515297"/>
    </source>
</evidence>
<gene>
    <name evidence="1" type="ORF">H4O24_06140</name>
</gene>
<dbReference type="AlphaFoldDB" id="A0A7G6VWS6"/>
<organism evidence="1 2">
    <name type="scientific">Croceicoccus marinus</name>
    <dbReference type="NCBI Taxonomy" id="450378"/>
    <lineage>
        <taxon>Bacteria</taxon>
        <taxon>Pseudomonadati</taxon>
        <taxon>Pseudomonadota</taxon>
        <taxon>Alphaproteobacteria</taxon>
        <taxon>Sphingomonadales</taxon>
        <taxon>Erythrobacteraceae</taxon>
        <taxon>Croceicoccus</taxon>
    </lineage>
</organism>
<dbReference type="RefSeq" id="WP_185885209.1">
    <property type="nucleotide sequence ID" value="NZ_CP060052.1"/>
</dbReference>
<dbReference type="Proteomes" id="UP000515297">
    <property type="component" value="Chromosome"/>
</dbReference>
<name>A0A7G6VWS6_9SPHN</name>
<sequence>MTRRLTLFASFHNDAAIPPYIRHHLIALRQYSDRLIFISNSPVSKEGQRFLASIDSMFVQRPNVGYDFAAWRDGLELCDARDFDEVLLTNSSIIGPIRDLGAVFDQMRSRPCDFWGLTTSFGAGCKHLQSFFLVFRKNVVMSRSWSDWWSEVEDLSDKEEVIRRYEVPLYRFFVDAGYIGTSYLPPPGRMDMARIFLRKREGILPAVPALLYWTNGTVNAPVKLVRQGFPYIKASLIWGHNRRQGIDLARLRQVPDVSYDWDIIQP</sequence>
<accession>A0A7G6VWS6</accession>
<reference evidence="1 2" key="1">
    <citation type="submission" date="2020-08" db="EMBL/GenBank/DDBJ databases">
        <authorList>
            <person name="Liu G."/>
            <person name="Sun C."/>
        </authorList>
    </citation>
    <scope>NUCLEOTIDE SEQUENCE [LARGE SCALE GENOMIC DNA]</scope>
    <source>
        <strain evidence="1 2">OT19</strain>
    </source>
</reference>
<dbReference type="EMBL" id="CP060052">
    <property type="protein sequence ID" value="QNE06191.1"/>
    <property type="molecule type" value="Genomic_DNA"/>
</dbReference>
<dbReference type="InterPro" id="IPR007739">
    <property type="entry name" value="RgpF"/>
</dbReference>
<protein>
    <submittedName>
        <fullName evidence="1">Uncharacterized protein</fullName>
    </submittedName>
</protein>
<evidence type="ECO:0000313" key="1">
    <source>
        <dbReference type="EMBL" id="QNE06191.1"/>
    </source>
</evidence>
<dbReference type="Pfam" id="PF05045">
    <property type="entry name" value="RgpF"/>
    <property type="match status" value="1"/>
</dbReference>
<proteinExistence type="predicted"/>